<organism evidence="1 2">
    <name type="scientific">Melia azedarach</name>
    <name type="common">Chinaberry tree</name>
    <dbReference type="NCBI Taxonomy" id="155640"/>
    <lineage>
        <taxon>Eukaryota</taxon>
        <taxon>Viridiplantae</taxon>
        <taxon>Streptophyta</taxon>
        <taxon>Embryophyta</taxon>
        <taxon>Tracheophyta</taxon>
        <taxon>Spermatophyta</taxon>
        <taxon>Magnoliopsida</taxon>
        <taxon>eudicotyledons</taxon>
        <taxon>Gunneridae</taxon>
        <taxon>Pentapetalae</taxon>
        <taxon>rosids</taxon>
        <taxon>malvids</taxon>
        <taxon>Sapindales</taxon>
        <taxon>Meliaceae</taxon>
        <taxon>Melia</taxon>
    </lineage>
</organism>
<reference evidence="1 2" key="1">
    <citation type="journal article" date="2023" name="Science">
        <title>Complex scaffold remodeling in plant triterpene biosynthesis.</title>
        <authorList>
            <person name="De La Pena R."/>
            <person name="Hodgson H."/>
            <person name="Liu J.C."/>
            <person name="Stephenson M.J."/>
            <person name="Martin A.C."/>
            <person name="Owen C."/>
            <person name="Harkess A."/>
            <person name="Leebens-Mack J."/>
            <person name="Jimenez L.E."/>
            <person name="Osbourn A."/>
            <person name="Sattely E.S."/>
        </authorList>
    </citation>
    <scope>NUCLEOTIDE SEQUENCE [LARGE SCALE GENOMIC DNA]</scope>
    <source>
        <strain evidence="2">cv. JPN11</strain>
        <tissue evidence="1">Leaf</tissue>
    </source>
</reference>
<gene>
    <name evidence="1" type="ORF">OWV82_014252</name>
</gene>
<evidence type="ECO:0000313" key="1">
    <source>
        <dbReference type="EMBL" id="KAJ4711914.1"/>
    </source>
</evidence>
<dbReference type="Proteomes" id="UP001164539">
    <property type="component" value="Chromosome 8"/>
</dbReference>
<comment type="caution">
    <text evidence="1">The sequence shown here is derived from an EMBL/GenBank/DDBJ whole genome shotgun (WGS) entry which is preliminary data.</text>
</comment>
<protein>
    <submittedName>
        <fullName evidence="1">Uncharacterized protein</fullName>
    </submittedName>
</protein>
<accession>A0ACC1XMI7</accession>
<proteinExistence type="predicted"/>
<name>A0ACC1XMI7_MELAZ</name>
<keyword evidence="2" id="KW-1185">Reference proteome</keyword>
<dbReference type="EMBL" id="CM051401">
    <property type="protein sequence ID" value="KAJ4711914.1"/>
    <property type="molecule type" value="Genomic_DNA"/>
</dbReference>
<sequence>MASAQCYKAAEQTCYQGQYYGTQPSLANTETQCASKTQTYYSESGLAKTETAQSYTQTNNPRHTHGHSLGQTHGRGLGLGGTAAASGCRTRKKRSEHGGLFQKLKDRLSGDTSSSSSDSESDDEYRARRKPSC</sequence>
<evidence type="ECO:0000313" key="2">
    <source>
        <dbReference type="Proteomes" id="UP001164539"/>
    </source>
</evidence>